<evidence type="ECO:0000256" key="2">
    <source>
        <dbReference type="ARBA" id="ARBA00008242"/>
    </source>
</evidence>
<evidence type="ECO:0000259" key="3">
    <source>
        <dbReference type="PROSITE" id="PS51733"/>
    </source>
</evidence>
<dbReference type="Proteomes" id="UP000683360">
    <property type="component" value="Unassembled WGS sequence"/>
</dbReference>
<dbReference type="InterPro" id="IPR004562">
    <property type="entry name" value="LipoylTrfase_LipoateP_Ligase"/>
</dbReference>
<evidence type="ECO:0000256" key="1">
    <source>
        <dbReference type="ARBA" id="ARBA00005085"/>
    </source>
</evidence>
<comment type="pathway">
    <text evidence="1">Protein modification; protein lipoylation via exogenous pathway; protein N(6)-(lipoyl)lysine from lipoate: step 2/2.</text>
</comment>
<accession>A0A8S3UW12</accession>
<dbReference type="Gene3D" id="3.30.390.50">
    <property type="entry name" value="CO dehydrogenase flavoprotein, C-terminal domain"/>
    <property type="match status" value="1"/>
</dbReference>
<dbReference type="GO" id="GO:0017118">
    <property type="term" value="F:lipoyltransferase activity"/>
    <property type="evidence" value="ECO:0007669"/>
    <property type="project" value="TreeGrafter"/>
</dbReference>
<dbReference type="GO" id="GO:0005739">
    <property type="term" value="C:mitochondrion"/>
    <property type="evidence" value="ECO:0007669"/>
    <property type="project" value="TreeGrafter"/>
</dbReference>
<keyword evidence="5" id="KW-1185">Reference proteome</keyword>
<dbReference type="PROSITE" id="PS51733">
    <property type="entry name" value="BPL_LPL_CATALYTIC"/>
    <property type="match status" value="1"/>
</dbReference>
<evidence type="ECO:0000313" key="5">
    <source>
        <dbReference type="Proteomes" id="UP000683360"/>
    </source>
</evidence>
<organism evidence="4 5">
    <name type="scientific">Mytilus edulis</name>
    <name type="common">Blue mussel</name>
    <dbReference type="NCBI Taxonomy" id="6550"/>
    <lineage>
        <taxon>Eukaryota</taxon>
        <taxon>Metazoa</taxon>
        <taxon>Spiralia</taxon>
        <taxon>Lophotrochozoa</taxon>
        <taxon>Mollusca</taxon>
        <taxon>Bivalvia</taxon>
        <taxon>Autobranchia</taxon>
        <taxon>Pteriomorphia</taxon>
        <taxon>Mytilida</taxon>
        <taxon>Mytiloidea</taxon>
        <taxon>Mytilidae</taxon>
        <taxon>Mytilinae</taxon>
        <taxon>Mytilus</taxon>
    </lineage>
</organism>
<dbReference type="EMBL" id="CAJPWZ010002868">
    <property type="protein sequence ID" value="CAG2246464.1"/>
    <property type="molecule type" value="Genomic_DNA"/>
</dbReference>
<dbReference type="InterPro" id="IPR004143">
    <property type="entry name" value="BPL_LPL_catalytic"/>
</dbReference>
<reference evidence="4" key="1">
    <citation type="submission" date="2021-03" db="EMBL/GenBank/DDBJ databases">
        <authorList>
            <person name="Bekaert M."/>
        </authorList>
    </citation>
    <scope>NUCLEOTIDE SEQUENCE</scope>
</reference>
<sequence>MHVCRPQKTPFRQWYILGTTAFDCGGLTVWGCFTFDCKMDLYVLDGTMTGQTYHDNIIQDIVVSHIDDHNLATRPIFIDDNASWPQRACIVSDYLRQEIIDTIPPMSPYITFEDWLYENENVKAKSILLMWKNKPTVVIGRHQNPYLECDVWKIAKNNFSLARRKSGEEQFSNLDLVVKALSSHWNVDLSINTREDILLDGFYKVSGTASKLGRNTTYHHFTLIFDVDKDKLFEYLDSPMSTVGVHSRATQSLKSLVKNLSDSIPGVTYDSLVDVIGQQFLQERKILTISVYKSIRSTVPGLQKIYDELCDWEWIYGRTPNFSLTRHFVKNLEYYIEHQITVNVNIEKGRIAKIDIDTNFNETYLKMRPLIQEHLIGTRFWLNDLQMSLNTIKQSRDILERLKCILGL</sequence>
<dbReference type="InterPro" id="IPR045864">
    <property type="entry name" value="aa-tRNA-synth_II/BPL/LPL"/>
</dbReference>
<dbReference type="PANTHER" id="PTHR12561:SF3">
    <property type="entry name" value="LIPOYLTRANSFERASE 1, MITOCHONDRIAL"/>
    <property type="match status" value="1"/>
</dbReference>
<dbReference type="Gene3D" id="3.30.930.10">
    <property type="entry name" value="Bira Bifunctional Protein, Domain 2"/>
    <property type="match status" value="2"/>
</dbReference>
<dbReference type="SUPFAM" id="SSF55681">
    <property type="entry name" value="Class II aaRS and biotin synthetases"/>
    <property type="match status" value="1"/>
</dbReference>
<dbReference type="Pfam" id="PF21948">
    <property type="entry name" value="LplA-B_cat"/>
    <property type="match status" value="2"/>
</dbReference>
<proteinExistence type="inferred from homology"/>
<gene>
    <name evidence="4" type="ORF">MEDL_58432</name>
</gene>
<protein>
    <submittedName>
        <fullName evidence="4">LIPT1</fullName>
    </submittedName>
</protein>
<comment type="similarity">
    <text evidence="2">Belongs to the LplA family.</text>
</comment>
<dbReference type="PANTHER" id="PTHR12561">
    <property type="entry name" value="LIPOATE-PROTEIN LIGASE"/>
    <property type="match status" value="1"/>
</dbReference>
<name>A0A8S3UW12_MYTED</name>
<comment type="caution">
    <text evidence="4">The sequence shown here is derived from an EMBL/GenBank/DDBJ whole genome shotgun (WGS) entry which is preliminary data.</text>
</comment>
<dbReference type="GO" id="GO:0009249">
    <property type="term" value="P:protein lipoylation"/>
    <property type="evidence" value="ECO:0007669"/>
    <property type="project" value="InterPro"/>
</dbReference>
<dbReference type="OrthoDB" id="201621at2759"/>
<feature type="domain" description="BPL/LPL catalytic" evidence="3">
    <location>
        <begin position="93"/>
        <end position="288"/>
    </location>
</feature>
<dbReference type="AlphaFoldDB" id="A0A8S3UW12"/>
<evidence type="ECO:0000313" key="4">
    <source>
        <dbReference type="EMBL" id="CAG2246464.1"/>
    </source>
</evidence>